<name>A0ABM5M6H7_MESHM</name>
<protein>
    <submittedName>
        <fullName evidence="1">Uncharacterized protein</fullName>
    </submittedName>
</protein>
<organism evidence="1 2">
    <name type="scientific">Mesomycoplasma hyorhinis (strain MCLD)</name>
    <name type="common">Mycoplasma hyorhinis</name>
    <dbReference type="NCBI Taxonomy" id="936139"/>
    <lineage>
        <taxon>Bacteria</taxon>
        <taxon>Bacillati</taxon>
        <taxon>Mycoplasmatota</taxon>
        <taxon>Mycoplasmoidales</taxon>
        <taxon>Metamycoplasmataceae</taxon>
        <taxon>Mesomycoplasma</taxon>
    </lineage>
</organism>
<reference evidence="1 2" key="1">
    <citation type="journal article" date="2011" name="J. Bacteriol.">
        <title>Genome analysis of a Mycoplasma hyorhinis strain derived from a primary human melanoma cell line.</title>
        <authorList>
            <person name="Kornspan J.D."/>
            <person name="Lysnyansky I."/>
            <person name="Kahan T."/>
            <person name="Herrmann R."/>
            <person name="Rottem S."/>
            <person name="Nir-Paz R."/>
        </authorList>
    </citation>
    <scope>NUCLEOTIDE SEQUENCE [LARGE SCALE GENOMIC DNA]</scope>
    <source>
        <strain evidence="1 2">MCLD</strain>
    </source>
</reference>
<evidence type="ECO:0000313" key="2">
    <source>
        <dbReference type="Proteomes" id="UP000008738"/>
    </source>
</evidence>
<gene>
    <name evidence="1" type="ordered locus">SRH_02810</name>
</gene>
<sequence length="31" mass="3774">MKVIDIDMHLTSTKQEIIFKIDKQTFFLIEF</sequence>
<dbReference type="Proteomes" id="UP000008738">
    <property type="component" value="Chromosome"/>
</dbReference>
<keyword evidence="2" id="KW-1185">Reference proteome</keyword>
<accession>A0ABM5M6H7</accession>
<evidence type="ECO:0000313" key="1">
    <source>
        <dbReference type="EMBL" id="AEC46109.1"/>
    </source>
</evidence>
<proteinExistence type="predicted"/>
<dbReference type="EMBL" id="CP002669">
    <property type="protein sequence ID" value="AEC46109.1"/>
    <property type="molecule type" value="Genomic_DNA"/>
</dbReference>